<reference evidence="3" key="1">
    <citation type="submission" date="2021-01" db="EMBL/GenBank/DDBJ databases">
        <title>Whole genome shotgun sequence of Planotetraspora silvatica NBRC 100141.</title>
        <authorList>
            <person name="Komaki H."/>
            <person name="Tamura T."/>
        </authorList>
    </citation>
    <scope>NUCLEOTIDE SEQUENCE</scope>
    <source>
        <strain evidence="3">NBRC 100141</strain>
    </source>
</reference>
<dbReference type="EMBL" id="BOOQ01000026">
    <property type="protein sequence ID" value="GII47486.1"/>
    <property type="molecule type" value="Genomic_DNA"/>
</dbReference>
<evidence type="ECO:0000256" key="1">
    <source>
        <dbReference type="ARBA" id="ARBA00023002"/>
    </source>
</evidence>
<dbReference type="Gene3D" id="3.20.20.100">
    <property type="entry name" value="NADP-dependent oxidoreductase domain"/>
    <property type="match status" value="1"/>
</dbReference>
<dbReference type="PRINTS" id="PR00069">
    <property type="entry name" value="ALDKETRDTASE"/>
</dbReference>
<gene>
    <name evidence="3" type="ORF">Psi02_39100</name>
</gene>
<dbReference type="InterPro" id="IPR023210">
    <property type="entry name" value="NADP_OxRdtase_dom"/>
</dbReference>
<dbReference type="InterPro" id="IPR020471">
    <property type="entry name" value="AKR"/>
</dbReference>
<dbReference type="Proteomes" id="UP000644610">
    <property type="component" value="Unassembled WGS sequence"/>
</dbReference>
<dbReference type="FunFam" id="3.20.20.100:FF:000004">
    <property type="entry name" value="Oxidoreductase, aldo/keto reductase"/>
    <property type="match status" value="1"/>
</dbReference>
<dbReference type="PANTHER" id="PTHR43364:SF18">
    <property type="entry name" value="OXIDOREDUCTASE"/>
    <property type="match status" value="1"/>
</dbReference>
<dbReference type="GO" id="GO:0016491">
    <property type="term" value="F:oxidoreductase activity"/>
    <property type="evidence" value="ECO:0007669"/>
    <property type="project" value="UniProtKB-KW"/>
</dbReference>
<feature type="domain" description="NADP-dependent oxidoreductase" evidence="2">
    <location>
        <begin position="5"/>
        <end position="311"/>
    </location>
</feature>
<dbReference type="InterPro" id="IPR036812">
    <property type="entry name" value="NAD(P)_OxRdtase_dom_sf"/>
</dbReference>
<keyword evidence="1" id="KW-0560">Oxidoreductase</keyword>
<name>A0A8J3UN73_9ACTN</name>
<dbReference type="InterPro" id="IPR050523">
    <property type="entry name" value="AKR_Detox_Biosynth"/>
</dbReference>
<accession>A0A8J3UN73</accession>
<dbReference type="SUPFAM" id="SSF51430">
    <property type="entry name" value="NAD(P)-linked oxidoreductase"/>
    <property type="match status" value="1"/>
</dbReference>
<dbReference type="Pfam" id="PF00248">
    <property type="entry name" value="Aldo_ket_red"/>
    <property type="match status" value="1"/>
</dbReference>
<sequence>MLVSEICLGAMTFGGAEGPLYRMLGSLGQDQVDRIVGTALDAGVNFVDTADVYSAGESEIMLGQALKGRRDEVVLATKLAARVGPGVNEIGLSRLHTARALEDSLRRLGTDHIDLYQLHNVDPLTPIEETLGALNDAVRQGKIRYIGCSNLAAWQVVKALGVSALRDLAGFASVQAYYSLVGRDLEHELLPMIEEYELGLMVWAPLAGGFLSGKFDRAGASDPASRHAQQGYPDFPPIDRTHAYDVIDVLKTVAARHEVSVARVALAWVLARPAVTTVIVGVRRPEQLADNLAAADLSLTEEDLARLDEVSRIPAPYPAWVQRNSILGRAAPQPVR</sequence>
<comment type="caution">
    <text evidence="3">The sequence shown here is derived from an EMBL/GenBank/DDBJ whole genome shotgun (WGS) entry which is preliminary data.</text>
</comment>
<dbReference type="CDD" id="cd19091">
    <property type="entry name" value="AKR_PsAKR"/>
    <property type="match status" value="1"/>
</dbReference>
<proteinExistence type="predicted"/>
<dbReference type="GO" id="GO:0005829">
    <property type="term" value="C:cytosol"/>
    <property type="evidence" value="ECO:0007669"/>
    <property type="project" value="TreeGrafter"/>
</dbReference>
<protein>
    <submittedName>
        <fullName evidence="3">Oxidoreductase</fullName>
    </submittedName>
</protein>
<dbReference type="PANTHER" id="PTHR43364">
    <property type="entry name" value="NADH-SPECIFIC METHYLGLYOXAL REDUCTASE-RELATED"/>
    <property type="match status" value="1"/>
</dbReference>
<evidence type="ECO:0000259" key="2">
    <source>
        <dbReference type="Pfam" id="PF00248"/>
    </source>
</evidence>
<keyword evidence="4" id="KW-1185">Reference proteome</keyword>
<evidence type="ECO:0000313" key="3">
    <source>
        <dbReference type="EMBL" id="GII47486.1"/>
    </source>
</evidence>
<organism evidence="3 4">
    <name type="scientific">Planotetraspora silvatica</name>
    <dbReference type="NCBI Taxonomy" id="234614"/>
    <lineage>
        <taxon>Bacteria</taxon>
        <taxon>Bacillati</taxon>
        <taxon>Actinomycetota</taxon>
        <taxon>Actinomycetes</taxon>
        <taxon>Streptosporangiales</taxon>
        <taxon>Streptosporangiaceae</taxon>
        <taxon>Planotetraspora</taxon>
    </lineage>
</organism>
<dbReference type="AlphaFoldDB" id="A0A8J3UN73"/>
<evidence type="ECO:0000313" key="4">
    <source>
        <dbReference type="Proteomes" id="UP000644610"/>
    </source>
</evidence>